<dbReference type="AlphaFoldDB" id="A0A2H0LZH3"/>
<evidence type="ECO:0000313" key="2">
    <source>
        <dbReference type="Proteomes" id="UP000229641"/>
    </source>
</evidence>
<evidence type="ECO:0000313" key="1">
    <source>
        <dbReference type="EMBL" id="PIQ89772.1"/>
    </source>
</evidence>
<name>A0A2H0LZH3_9BACT</name>
<protein>
    <submittedName>
        <fullName evidence="1">Uncharacterized protein</fullName>
    </submittedName>
</protein>
<comment type="caution">
    <text evidence="1">The sequence shown here is derived from an EMBL/GenBank/DDBJ whole genome shotgun (WGS) entry which is preliminary data.</text>
</comment>
<gene>
    <name evidence="1" type="ORF">COV72_01000</name>
</gene>
<dbReference type="EMBL" id="PCWA01000015">
    <property type="protein sequence ID" value="PIQ89772.1"/>
    <property type="molecule type" value="Genomic_DNA"/>
</dbReference>
<accession>A0A2H0LZH3</accession>
<proteinExistence type="predicted"/>
<reference evidence="1 2" key="1">
    <citation type="submission" date="2017-09" db="EMBL/GenBank/DDBJ databases">
        <title>Depth-based differentiation of microbial function through sediment-hosted aquifers and enrichment of novel symbionts in the deep terrestrial subsurface.</title>
        <authorList>
            <person name="Probst A.J."/>
            <person name="Ladd B."/>
            <person name="Jarett J.K."/>
            <person name="Geller-Mcgrath D.E."/>
            <person name="Sieber C.M."/>
            <person name="Emerson J.B."/>
            <person name="Anantharaman K."/>
            <person name="Thomas B.C."/>
            <person name="Malmstrom R."/>
            <person name="Stieglmeier M."/>
            <person name="Klingl A."/>
            <person name="Woyke T."/>
            <person name="Ryan C.M."/>
            <person name="Banfield J.F."/>
        </authorList>
    </citation>
    <scope>NUCLEOTIDE SEQUENCE [LARGE SCALE GENOMIC DNA]</scope>
    <source>
        <strain evidence="1">CG11_big_fil_rev_8_21_14_0_20_42_13</strain>
    </source>
</reference>
<dbReference type="Proteomes" id="UP000229641">
    <property type="component" value="Unassembled WGS sequence"/>
</dbReference>
<sequence>MMAARRQHAEKRLNYRGLAWPSWPDFSQGRAVFPGVENRAPLLGLALADWNQRPTVPARPALGPAQNQAKPAGEFRRFSVCCPARFNN</sequence>
<organism evidence="1 2">
    <name type="scientific">Candidatus Ghiorseimicrobium undicola</name>
    <dbReference type="NCBI Taxonomy" id="1974746"/>
    <lineage>
        <taxon>Bacteria</taxon>
        <taxon>Pseudomonadati</taxon>
        <taxon>Candidatus Omnitrophota</taxon>
        <taxon>Candidatus Ghiorseimicrobium</taxon>
    </lineage>
</organism>